<keyword evidence="1" id="KW-1133">Transmembrane helix</keyword>
<dbReference type="RefSeq" id="WP_397062817.1">
    <property type="nucleotide sequence ID" value="NZ_JBIRYL010000003.1"/>
</dbReference>
<name>A0ABW7VYG3_9NOCA</name>
<dbReference type="Proteomes" id="UP001611494">
    <property type="component" value="Unassembled WGS sequence"/>
</dbReference>
<evidence type="ECO:0000256" key="1">
    <source>
        <dbReference type="SAM" id="Phobius"/>
    </source>
</evidence>
<evidence type="ECO:0000313" key="2">
    <source>
        <dbReference type="EMBL" id="MFI2231592.1"/>
    </source>
</evidence>
<keyword evidence="1" id="KW-0812">Transmembrane</keyword>
<comment type="caution">
    <text evidence="2">The sequence shown here is derived from an EMBL/GenBank/DDBJ whole genome shotgun (WGS) entry which is preliminary data.</text>
</comment>
<accession>A0ABW7VYG3</accession>
<proteinExistence type="predicted"/>
<keyword evidence="3" id="KW-1185">Reference proteome</keyword>
<protein>
    <submittedName>
        <fullName evidence="2">SHOCT domain-containing protein</fullName>
    </submittedName>
</protein>
<evidence type="ECO:0000313" key="3">
    <source>
        <dbReference type="Proteomes" id="UP001611494"/>
    </source>
</evidence>
<dbReference type="EMBL" id="JBIRYL010000003">
    <property type="protein sequence ID" value="MFI2231592.1"/>
    <property type="molecule type" value="Genomic_DNA"/>
</dbReference>
<feature type="transmembrane region" description="Helical" evidence="1">
    <location>
        <begin position="12"/>
        <end position="35"/>
    </location>
</feature>
<organism evidence="2 3">
    <name type="scientific">Nocardia testacea</name>
    <dbReference type="NCBI Taxonomy" id="248551"/>
    <lineage>
        <taxon>Bacteria</taxon>
        <taxon>Bacillati</taxon>
        <taxon>Actinomycetota</taxon>
        <taxon>Actinomycetes</taxon>
        <taxon>Mycobacteriales</taxon>
        <taxon>Nocardiaceae</taxon>
        <taxon>Nocardia</taxon>
    </lineage>
</organism>
<gene>
    <name evidence="2" type="ORF">ACH49Z_17240</name>
</gene>
<reference evidence="2 3" key="1">
    <citation type="submission" date="2024-10" db="EMBL/GenBank/DDBJ databases">
        <title>The Natural Products Discovery Center: Release of the First 8490 Sequenced Strains for Exploring Actinobacteria Biosynthetic Diversity.</title>
        <authorList>
            <person name="Kalkreuter E."/>
            <person name="Kautsar S.A."/>
            <person name="Yang D."/>
            <person name="Bader C.D."/>
            <person name="Teijaro C.N."/>
            <person name="Fluegel L."/>
            <person name="Davis C.M."/>
            <person name="Simpson J.R."/>
            <person name="Lauterbach L."/>
            <person name="Steele A.D."/>
            <person name="Gui C."/>
            <person name="Meng S."/>
            <person name="Li G."/>
            <person name="Viehrig K."/>
            <person name="Ye F."/>
            <person name="Su P."/>
            <person name="Kiefer A.F."/>
            <person name="Nichols A."/>
            <person name="Cepeda A.J."/>
            <person name="Yan W."/>
            <person name="Fan B."/>
            <person name="Jiang Y."/>
            <person name="Adhikari A."/>
            <person name="Zheng C.-J."/>
            <person name="Schuster L."/>
            <person name="Cowan T.M."/>
            <person name="Smanski M.J."/>
            <person name="Chevrette M.G."/>
            <person name="De Carvalho L.P.S."/>
            <person name="Shen B."/>
        </authorList>
    </citation>
    <scope>NUCLEOTIDE SEQUENCE [LARGE SCALE GENOMIC DNA]</scope>
    <source>
        <strain evidence="2 3">NPDC019377</strain>
    </source>
</reference>
<keyword evidence="1" id="KW-0472">Membrane</keyword>
<sequence length="90" mass="9935">MMGWAGDVGWAGWTVMAVGMLAFWTVVIYLVATLLGPDRDAARPHDSDPLRLLESRFARGDIDADEFVARRQVLTQRPAGNRSRRGHIGG</sequence>